<reference evidence="1 2" key="1">
    <citation type="journal article" date="2019" name="Environ. Microbiol.">
        <title>Genomics insights into ecotype formation of ammonia-oxidizing archaea in the deep ocean.</title>
        <authorList>
            <person name="Wang Y."/>
            <person name="Huang J.M."/>
            <person name="Cui G.J."/>
            <person name="Nunoura T."/>
            <person name="Takaki Y."/>
            <person name="Li W.L."/>
            <person name="Li J."/>
            <person name="Gao Z.M."/>
            <person name="Takai K."/>
            <person name="Zhang A.Q."/>
            <person name="Stepanauskas R."/>
        </authorList>
    </citation>
    <scope>NUCLEOTIDE SEQUENCE [LARGE SCALE GENOMIC DNA]</scope>
    <source>
        <strain evidence="1 2">G13</strain>
    </source>
</reference>
<gene>
    <name evidence="1" type="ORF">HX827_03865</name>
</gene>
<sequence>MKNSSKIVLGCILTILITCSVKSVDADHHLSGNSIFKDLTHVNLVDEWDSEYQIHLHVEVRNAQGQLVSISEDSIGRLIPHELTDHVFNEKLGKIEIVTTDNIKYERVQYANYIPVEELMPNSQTSHFIGLWRIIMCGEVVGHGHPCLPIFQVNTPHVFITEGDVVTLHWTILRIIN</sequence>
<dbReference type="Proteomes" id="UP000534207">
    <property type="component" value="Unassembled WGS sequence"/>
</dbReference>
<dbReference type="EMBL" id="JACASW010000006">
    <property type="protein sequence ID" value="NWK06459.1"/>
    <property type="molecule type" value="Genomic_DNA"/>
</dbReference>
<evidence type="ECO:0000313" key="2">
    <source>
        <dbReference type="Proteomes" id="UP000534207"/>
    </source>
</evidence>
<protein>
    <submittedName>
        <fullName evidence="1">Uncharacterized protein</fullName>
    </submittedName>
</protein>
<comment type="caution">
    <text evidence="1">The sequence shown here is derived from an EMBL/GenBank/DDBJ whole genome shotgun (WGS) entry which is preliminary data.</text>
</comment>
<name>A0A7K4NTV2_9ARCH</name>
<evidence type="ECO:0000313" key="1">
    <source>
        <dbReference type="EMBL" id="NWK06459.1"/>
    </source>
</evidence>
<proteinExistence type="predicted"/>
<dbReference type="AlphaFoldDB" id="A0A7K4NTV2"/>
<accession>A0A7K4NTV2</accession>
<organism evidence="1 2">
    <name type="scientific">Marine Group I thaumarchaeote</name>
    <dbReference type="NCBI Taxonomy" id="2511932"/>
    <lineage>
        <taxon>Archaea</taxon>
        <taxon>Nitrososphaerota</taxon>
        <taxon>Marine Group I</taxon>
    </lineage>
</organism>